<feature type="transmembrane region" description="Helical" evidence="7">
    <location>
        <begin position="417"/>
        <end position="437"/>
    </location>
</feature>
<feature type="transmembrane region" description="Helical" evidence="7">
    <location>
        <begin position="390"/>
        <end position="411"/>
    </location>
</feature>
<feature type="transmembrane region" description="Helical" evidence="7">
    <location>
        <begin position="21"/>
        <end position="45"/>
    </location>
</feature>
<evidence type="ECO:0000313" key="10">
    <source>
        <dbReference type="Proteomes" id="UP000516369"/>
    </source>
</evidence>
<dbReference type="InterPro" id="IPR020846">
    <property type="entry name" value="MFS_dom"/>
</dbReference>
<feature type="transmembrane region" description="Helical" evidence="7">
    <location>
        <begin position="119"/>
        <end position="143"/>
    </location>
</feature>
<feature type="transmembrane region" description="Helical" evidence="7">
    <location>
        <begin position="299"/>
        <end position="320"/>
    </location>
</feature>
<dbReference type="GO" id="GO:0016020">
    <property type="term" value="C:membrane"/>
    <property type="evidence" value="ECO:0007669"/>
    <property type="project" value="UniProtKB-SubCell"/>
</dbReference>
<evidence type="ECO:0000256" key="6">
    <source>
        <dbReference type="ARBA" id="ARBA00023136"/>
    </source>
</evidence>
<evidence type="ECO:0000256" key="4">
    <source>
        <dbReference type="ARBA" id="ARBA00022692"/>
    </source>
</evidence>
<dbReference type="Proteomes" id="UP000516369">
    <property type="component" value="Chromosome"/>
</dbReference>
<organism evidence="9 10">
    <name type="scientific">Defluviicoccus vanus</name>
    <dbReference type="NCBI Taxonomy" id="111831"/>
    <lineage>
        <taxon>Bacteria</taxon>
        <taxon>Pseudomonadati</taxon>
        <taxon>Pseudomonadota</taxon>
        <taxon>Alphaproteobacteria</taxon>
        <taxon>Rhodospirillales</taxon>
        <taxon>Rhodospirillaceae</taxon>
        <taxon>Defluviicoccus</taxon>
    </lineage>
</organism>
<dbReference type="KEGG" id="dvn:HQ394_14275"/>
<dbReference type="PANTHER" id="PTHR12778">
    <property type="entry name" value="SOLUTE CARRIER FAMILY 33 ACETYL-COA TRANSPORTER -RELATED"/>
    <property type="match status" value="1"/>
</dbReference>
<keyword evidence="5 7" id="KW-1133">Transmembrane helix</keyword>
<evidence type="ECO:0000256" key="1">
    <source>
        <dbReference type="ARBA" id="ARBA00004141"/>
    </source>
</evidence>
<dbReference type="NCBIfam" id="TIGR00901">
    <property type="entry name" value="2A0125"/>
    <property type="match status" value="1"/>
</dbReference>
<dbReference type="Gene3D" id="1.20.1250.20">
    <property type="entry name" value="MFS general substrate transporter like domains"/>
    <property type="match status" value="2"/>
</dbReference>
<dbReference type="GO" id="GO:0022857">
    <property type="term" value="F:transmembrane transporter activity"/>
    <property type="evidence" value="ECO:0007669"/>
    <property type="project" value="InterPro"/>
</dbReference>
<feature type="transmembrane region" description="Helical" evidence="7">
    <location>
        <begin position="57"/>
        <end position="74"/>
    </location>
</feature>
<evidence type="ECO:0000256" key="2">
    <source>
        <dbReference type="ARBA" id="ARBA00008335"/>
    </source>
</evidence>
<protein>
    <submittedName>
        <fullName evidence="9">MFS transporter</fullName>
    </submittedName>
</protein>
<feature type="transmembrane region" description="Helical" evidence="7">
    <location>
        <begin position="155"/>
        <end position="179"/>
    </location>
</feature>
<dbReference type="SUPFAM" id="SSF103473">
    <property type="entry name" value="MFS general substrate transporter"/>
    <property type="match status" value="1"/>
</dbReference>
<comment type="similarity">
    <text evidence="2">Belongs to the major facilitator superfamily.</text>
</comment>
<reference evidence="9 10" key="1">
    <citation type="submission" date="2020-05" db="EMBL/GenBank/DDBJ databases">
        <title>Complete closed genome sequence of Defluviicoccus vanus.</title>
        <authorList>
            <person name="Bessarab I."/>
            <person name="Arumugam K."/>
            <person name="Maszenan A.M."/>
            <person name="Seviour R.J."/>
            <person name="Williams R.B."/>
        </authorList>
    </citation>
    <scope>NUCLEOTIDE SEQUENCE [LARGE SCALE GENOMIC DNA]</scope>
    <source>
        <strain evidence="9 10">Ben 114</strain>
    </source>
</reference>
<evidence type="ECO:0000313" key="9">
    <source>
        <dbReference type="EMBL" id="QNT70282.1"/>
    </source>
</evidence>
<accession>A0A7H1N3J6</accession>
<feature type="transmembrane region" description="Helical" evidence="7">
    <location>
        <begin position="261"/>
        <end position="287"/>
    </location>
</feature>
<evidence type="ECO:0000256" key="5">
    <source>
        <dbReference type="ARBA" id="ARBA00022989"/>
    </source>
</evidence>
<dbReference type="RefSeq" id="WP_190260764.1">
    <property type="nucleotide sequence ID" value="NZ_CP053923.1"/>
</dbReference>
<evidence type="ECO:0000256" key="7">
    <source>
        <dbReference type="SAM" id="Phobius"/>
    </source>
</evidence>
<dbReference type="AlphaFoldDB" id="A0A7H1N3J6"/>
<dbReference type="PANTHER" id="PTHR12778:SF10">
    <property type="entry name" value="MAJOR FACILITATOR SUPERFAMILY DOMAIN-CONTAINING PROTEIN 3"/>
    <property type="match status" value="1"/>
</dbReference>
<keyword evidence="6 7" id="KW-0472">Membrane</keyword>
<feature type="domain" description="Major facilitator superfamily (MFS) profile" evidence="8">
    <location>
        <begin position="21"/>
        <end position="442"/>
    </location>
</feature>
<gene>
    <name evidence="9" type="ORF">HQ394_14275</name>
</gene>
<comment type="subcellular location">
    <subcellularLocation>
        <location evidence="1">Membrane</location>
        <topology evidence="1">Multi-pass membrane protein</topology>
    </subcellularLocation>
</comment>
<keyword evidence="3" id="KW-0813">Transport</keyword>
<feature type="transmembrane region" description="Helical" evidence="7">
    <location>
        <begin position="354"/>
        <end position="378"/>
    </location>
</feature>
<keyword evidence="4 7" id="KW-0812">Transmembrane</keyword>
<proteinExistence type="inferred from homology"/>
<feature type="transmembrane region" description="Helical" evidence="7">
    <location>
        <begin position="327"/>
        <end position="348"/>
    </location>
</feature>
<dbReference type="EMBL" id="CP053923">
    <property type="protein sequence ID" value="QNT70282.1"/>
    <property type="molecule type" value="Genomic_DNA"/>
</dbReference>
<dbReference type="Pfam" id="PF07690">
    <property type="entry name" value="MFS_1"/>
    <property type="match status" value="1"/>
</dbReference>
<dbReference type="PROSITE" id="PS50850">
    <property type="entry name" value="MFS"/>
    <property type="match status" value="1"/>
</dbReference>
<dbReference type="InterPro" id="IPR036259">
    <property type="entry name" value="MFS_trans_sf"/>
</dbReference>
<dbReference type="InterPro" id="IPR004752">
    <property type="entry name" value="AmpG_permease/AT-1"/>
</dbReference>
<keyword evidence="10" id="KW-1185">Reference proteome</keyword>
<evidence type="ECO:0000256" key="3">
    <source>
        <dbReference type="ARBA" id="ARBA00022448"/>
    </source>
</evidence>
<feature type="transmembrane region" description="Helical" evidence="7">
    <location>
        <begin position="95"/>
        <end position="113"/>
    </location>
</feature>
<feature type="transmembrane region" description="Helical" evidence="7">
    <location>
        <begin position="185"/>
        <end position="205"/>
    </location>
</feature>
<name>A0A7H1N3J6_9PROT</name>
<evidence type="ECO:0000259" key="8">
    <source>
        <dbReference type="PROSITE" id="PS50850"/>
    </source>
</evidence>
<sequence>MPLSERFGLWWQAIAVYREPRVVLLIFLGFASGLPFGVLADPLIAWLSEAGISKTEIGLFALVSLPYSLKFLIAPFIDRLPLPLLSARFGRRRSWALLAQAVLIASLVFLGTTDPRLSLVAVAALATATAFASACQDVVLDAYRVESLSERQQAAGAATVVFGWRIGQMAAGAGGLLLAEVLPWTVVYAIMATLVLVGVIAILLAPEPEVRISTGSQALEAEGSAFLARWSHLPPRLAATLAWLYGACVCPFLEFLRRRGWLAVLLFIMLYKFGDAILGVMKVPFFLGIGFSKAEIAEVVKLFGFVATIAGGFIGGIVVARMGLMRGLLVCGVLMAVSNLVFLLQAWAGHDIGVLALTISVENITTGMGTTAFVAYMSSLCNVAYTATQYALLTSLMAMSRTVLSSGAGWLADQVSWPTFFILTTVAALPGLALLLWMMHRYPVAPAEVQPAAAE</sequence>
<dbReference type="InterPro" id="IPR011701">
    <property type="entry name" value="MFS"/>
</dbReference>